<evidence type="ECO:0000259" key="1">
    <source>
        <dbReference type="Pfam" id="PF13304"/>
    </source>
</evidence>
<protein>
    <submittedName>
        <fullName evidence="2">AAA15 family ATPase/GTPase</fullName>
    </submittedName>
</protein>
<dbReference type="SUPFAM" id="SSF52540">
    <property type="entry name" value="P-loop containing nucleoside triphosphate hydrolases"/>
    <property type="match status" value="1"/>
</dbReference>
<dbReference type="GO" id="GO:0005524">
    <property type="term" value="F:ATP binding"/>
    <property type="evidence" value="ECO:0007669"/>
    <property type="project" value="InterPro"/>
</dbReference>
<dbReference type="InterPro" id="IPR003959">
    <property type="entry name" value="ATPase_AAA_core"/>
</dbReference>
<dbReference type="OrthoDB" id="9801813at2"/>
<gene>
    <name evidence="2" type="ORF">EDC14_101390</name>
</gene>
<organism evidence="2 3">
    <name type="scientific">Hydrogenispora ethanolica</name>
    <dbReference type="NCBI Taxonomy" id="1082276"/>
    <lineage>
        <taxon>Bacteria</taxon>
        <taxon>Bacillati</taxon>
        <taxon>Bacillota</taxon>
        <taxon>Hydrogenispora</taxon>
    </lineage>
</organism>
<comment type="caution">
    <text evidence="2">The sequence shown here is derived from an EMBL/GenBank/DDBJ whole genome shotgun (WGS) entry which is preliminary data.</text>
</comment>
<evidence type="ECO:0000313" key="3">
    <source>
        <dbReference type="Proteomes" id="UP000295008"/>
    </source>
</evidence>
<evidence type="ECO:0000313" key="2">
    <source>
        <dbReference type="EMBL" id="TCL68549.1"/>
    </source>
</evidence>
<keyword evidence="3" id="KW-1185">Reference proteome</keyword>
<dbReference type="PANTHER" id="PTHR43581">
    <property type="entry name" value="ATP/GTP PHOSPHATASE"/>
    <property type="match status" value="1"/>
</dbReference>
<dbReference type="InterPro" id="IPR027417">
    <property type="entry name" value="P-loop_NTPase"/>
</dbReference>
<accession>A0A4R1RQN1</accession>
<sequence length="372" mass="42056">MIYIQDLTIKVFRGINELKLKNLAEINIITGINNSGKTSILEAIRLIENPLDIINAVRISRQRENLFPPLMGRGRLGSFDSFINMFGRDGNINRIVLSGNFNSITFDLKIEGTIEKRLLDIDEFKKNSKNRYGVVDQDIINGEIDCFVGIIGYTKNGKHTEENVLLSRYDKFISNNRNATINIEYLSPIDHIIKNTHINQLIKSGLKSEVIDVLRIFDPQIKGLEMIGEGFNIVPYIDHENLGLMPLSTYGDGLKKVLLLASSIVKAKNGILLIDEIETAIHVSALEEIFKWFVVACQKFQVQVFATTHSLEVIDAILKGVAVSYEKNNINAENDPLRVITLKKQNQKTLARSLPGKEALNSREEFDMELRQ</sequence>
<dbReference type="AlphaFoldDB" id="A0A4R1RQN1"/>
<dbReference type="Proteomes" id="UP000295008">
    <property type="component" value="Unassembled WGS sequence"/>
</dbReference>
<dbReference type="InterPro" id="IPR051396">
    <property type="entry name" value="Bact_Antivir_Def_Nuclease"/>
</dbReference>
<dbReference type="GO" id="GO:0016887">
    <property type="term" value="F:ATP hydrolysis activity"/>
    <property type="evidence" value="ECO:0007669"/>
    <property type="project" value="InterPro"/>
</dbReference>
<feature type="domain" description="ATPase AAA-type core" evidence="1">
    <location>
        <begin position="198"/>
        <end position="315"/>
    </location>
</feature>
<name>A0A4R1RQN1_HYDET</name>
<proteinExistence type="predicted"/>
<dbReference type="PANTHER" id="PTHR43581:SF4">
    <property type="entry name" value="ATP_GTP PHOSPHATASE"/>
    <property type="match status" value="1"/>
</dbReference>
<dbReference type="Gene3D" id="3.40.50.300">
    <property type="entry name" value="P-loop containing nucleotide triphosphate hydrolases"/>
    <property type="match status" value="2"/>
</dbReference>
<dbReference type="EMBL" id="SLUN01000013">
    <property type="protein sequence ID" value="TCL68549.1"/>
    <property type="molecule type" value="Genomic_DNA"/>
</dbReference>
<reference evidence="2 3" key="1">
    <citation type="submission" date="2019-03" db="EMBL/GenBank/DDBJ databases">
        <title>Genomic Encyclopedia of Type Strains, Phase IV (KMG-IV): sequencing the most valuable type-strain genomes for metagenomic binning, comparative biology and taxonomic classification.</title>
        <authorList>
            <person name="Goeker M."/>
        </authorList>
    </citation>
    <scope>NUCLEOTIDE SEQUENCE [LARGE SCALE GENOMIC DNA]</scope>
    <source>
        <strain evidence="2 3">LX-B</strain>
    </source>
</reference>
<dbReference type="Pfam" id="PF13304">
    <property type="entry name" value="AAA_21"/>
    <property type="match status" value="1"/>
</dbReference>
<dbReference type="RefSeq" id="WP_132014535.1">
    <property type="nucleotide sequence ID" value="NZ_SLUN01000013.1"/>
</dbReference>